<dbReference type="SUPFAM" id="SSF81301">
    <property type="entry name" value="Nucleotidyltransferase"/>
    <property type="match status" value="1"/>
</dbReference>
<dbReference type="Gene3D" id="3.30.460.10">
    <property type="entry name" value="Beta Polymerase, domain 2"/>
    <property type="match status" value="1"/>
</dbReference>
<accession>A0A6M3M8B7</accession>
<evidence type="ECO:0000259" key="3">
    <source>
        <dbReference type="Pfam" id="PF14791"/>
    </source>
</evidence>
<dbReference type="InterPro" id="IPR022312">
    <property type="entry name" value="DNA_pol_X"/>
</dbReference>
<dbReference type="Gene3D" id="3.30.210.10">
    <property type="entry name" value="DNA polymerase, thumb domain"/>
    <property type="match status" value="1"/>
</dbReference>
<dbReference type="GO" id="GO:0006303">
    <property type="term" value="P:double-strand break repair via nonhomologous end joining"/>
    <property type="evidence" value="ECO:0007669"/>
    <property type="project" value="TreeGrafter"/>
</dbReference>
<feature type="domain" description="DNA polymerase beta thumb" evidence="3">
    <location>
        <begin position="75"/>
        <end position="135"/>
    </location>
</feature>
<evidence type="ECO:0000313" key="4">
    <source>
        <dbReference type="EMBL" id="QJB02430.1"/>
    </source>
</evidence>
<organism evidence="4">
    <name type="scientific">viral metagenome</name>
    <dbReference type="NCBI Taxonomy" id="1070528"/>
    <lineage>
        <taxon>unclassified sequences</taxon>
        <taxon>metagenomes</taxon>
        <taxon>organismal metagenomes</taxon>
    </lineage>
</organism>
<dbReference type="InterPro" id="IPR043519">
    <property type="entry name" value="NT_sf"/>
</dbReference>
<dbReference type="EMBL" id="MT143932">
    <property type="protein sequence ID" value="QJH92933.1"/>
    <property type="molecule type" value="Genomic_DNA"/>
</dbReference>
<dbReference type="InterPro" id="IPR029398">
    <property type="entry name" value="PolB_thumb"/>
</dbReference>
<gene>
    <name evidence="5" type="ORF">MM171A02238_0008</name>
    <name evidence="4" type="ORF">MM171B01273_0006</name>
</gene>
<dbReference type="EMBL" id="MT143783">
    <property type="protein sequence ID" value="QJB02430.1"/>
    <property type="molecule type" value="Genomic_DNA"/>
</dbReference>
<protein>
    <submittedName>
        <fullName evidence="4">Putative DNA polymerase</fullName>
    </submittedName>
</protein>
<evidence type="ECO:0000256" key="1">
    <source>
        <dbReference type="ARBA" id="ARBA00022679"/>
    </source>
</evidence>
<dbReference type="Pfam" id="PF14791">
    <property type="entry name" value="DNA_pol_B_thumb"/>
    <property type="match status" value="1"/>
</dbReference>
<evidence type="ECO:0000256" key="2">
    <source>
        <dbReference type="ARBA" id="ARBA00022695"/>
    </source>
</evidence>
<dbReference type="GO" id="GO:0003677">
    <property type="term" value="F:DNA binding"/>
    <property type="evidence" value="ECO:0007669"/>
    <property type="project" value="InterPro"/>
</dbReference>
<sequence length="137" mass="15530">MSECREVAEEVVRKSSLHCMIAGSLRRGEEYSHDVDIVCVDPEMRENESRITRFEKNTCSIDLYSANPKHFGAMMLTYTGPAGSNIGLRVKAAKKGMKLNQYGLWDRETGELVASETEKEILEALEHPWKPPEQRGK</sequence>
<proteinExistence type="predicted"/>
<dbReference type="AlphaFoldDB" id="A0A6M3M8B7"/>
<keyword evidence="2" id="KW-0548">Nucleotidyltransferase</keyword>
<keyword evidence="1" id="KW-0808">Transferase</keyword>
<dbReference type="GO" id="GO:0003887">
    <property type="term" value="F:DNA-directed DNA polymerase activity"/>
    <property type="evidence" value="ECO:0007669"/>
    <property type="project" value="InterPro"/>
</dbReference>
<dbReference type="PANTHER" id="PTHR11276:SF28">
    <property type="entry name" value="DNA POLYMERASE LAMBDA"/>
    <property type="match status" value="1"/>
</dbReference>
<name>A0A6M3M8B7_9ZZZZ</name>
<dbReference type="InterPro" id="IPR037160">
    <property type="entry name" value="DNA_Pol_thumb_sf"/>
</dbReference>
<reference evidence="4" key="1">
    <citation type="submission" date="2020-03" db="EMBL/GenBank/DDBJ databases">
        <title>The deep terrestrial virosphere.</title>
        <authorList>
            <person name="Holmfeldt K."/>
            <person name="Nilsson E."/>
            <person name="Simone D."/>
            <person name="Lopez-Fernandez M."/>
            <person name="Wu X."/>
            <person name="de Brujin I."/>
            <person name="Lundin D."/>
            <person name="Andersson A."/>
            <person name="Bertilsson S."/>
            <person name="Dopson M."/>
        </authorList>
    </citation>
    <scope>NUCLEOTIDE SEQUENCE</scope>
    <source>
        <strain evidence="5">MM171A02238</strain>
        <strain evidence="4">MM171B01273</strain>
    </source>
</reference>
<evidence type="ECO:0000313" key="5">
    <source>
        <dbReference type="EMBL" id="QJH92933.1"/>
    </source>
</evidence>
<dbReference type="GO" id="GO:0005634">
    <property type="term" value="C:nucleus"/>
    <property type="evidence" value="ECO:0007669"/>
    <property type="project" value="TreeGrafter"/>
</dbReference>
<dbReference type="PANTHER" id="PTHR11276">
    <property type="entry name" value="DNA POLYMERASE TYPE-X FAMILY MEMBER"/>
    <property type="match status" value="1"/>
</dbReference>